<dbReference type="EMBL" id="JAJVCZ030000002">
    <property type="protein sequence ID" value="KAL0263277.1"/>
    <property type="molecule type" value="Genomic_DNA"/>
</dbReference>
<gene>
    <name evidence="1" type="ORF">SLS55_002257</name>
</gene>
<sequence length="145" mass="16978">MSGFEVVGVVLGGIPLVIEALKFYRDGIGTVGDMFKYLDTFDMIYVEFSTTLSRFLQECEHLYRKELELPDHRYREFMKDGGKQWEERSRVDFEQKLRGKLGHDLQAYMDLSRYLEKRLAILKKKLGLSEDFSVRPKGFTLGKHV</sequence>
<name>A0ABR3CRP3_9PEZI</name>
<protein>
    <submittedName>
        <fullName evidence="1">Uncharacterized protein</fullName>
    </submittedName>
</protein>
<dbReference type="PANTHER" id="PTHR35186:SF4">
    <property type="entry name" value="PRION-INHIBITION AND PROPAGATION HELO DOMAIN-CONTAINING PROTEIN"/>
    <property type="match status" value="1"/>
</dbReference>
<evidence type="ECO:0000313" key="2">
    <source>
        <dbReference type="Proteomes" id="UP001430584"/>
    </source>
</evidence>
<dbReference type="GeneID" id="92006342"/>
<organism evidence="1 2">
    <name type="scientific">Diplodia seriata</name>
    <dbReference type="NCBI Taxonomy" id="420778"/>
    <lineage>
        <taxon>Eukaryota</taxon>
        <taxon>Fungi</taxon>
        <taxon>Dikarya</taxon>
        <taxon>Ascomycota</taxon>
        <taxon>Pezizomycotina</taxon>
        <taxon>Dothideomycetes</taxon>
        <taxon>Dothideomycetes incertae sedis</taxon>
        <taxon>Botryosphaeriales</taxon>
        <taxon>Botryosphaeriaceae</taxon>
        <taxon>Diplodia</taxon>
    </lineage>
</organism>
<dbReference type="Proteomes" id="UP001430584">
    <property type="component" value="Unassembled WGS sequence"/>
</dbReference>
<dbReference type="RefSeq" id="XP_066636306.1">
    <property type="nucleotide sequence ID" value="XM_066773739.1"/>
</dbReference>
<proteinExistence type="predicted"/>
<comment type="caution">
    <text evidence="1">The sequence shown here is derived from an EMBL/GenBank/DDBJ whole genome shotgun (WGS) entry which is preliminary data.</text>
</comment>
<evidence type="ECO:0000313" key="1">
    <source>
        <dbReference type="EMBL" id="KAL0263277.1"/>
    </source>
</evidence>
<keyword evidence="2" id="KW-1185">Reference proteome</keyword>
<accession>A0ABR3CRP3</accession>
<dbReference type="PANTHER" id="PTHR35186">
    <property type="entry name" value="ANK_REP_REGION DOMAIN-CONTAINING PROTEIN"/>
    <property type="match status" value="1"/>
</dbReference>
<reference evidence="1 2" key="1">
    <citation type="submission" date="2024-02" db="EMBL/GenBank/DDBJ databases">
        <title>De novo assembly and annotation of 12 fungi associated with fruit tree decline syndrome in Ontario, Canada.</title>
        <authorList>
            <person name="Sulman M."/>
            <person name="Ellouze W."/>
            <person name="Ilyukhin E."/>
        </authorList>
    </citation>
    <scope>NUCLEOTIDE SEQUENCE [LARGE SCALE GENOMIC DNA]</scope>
    <source>
        <strain evidence="1 2">FDS-637</strain>
    </source>
</reference>